<keyword evidence="1" id="KW-1185">Reference proteome</keyword>
<name>A0A1S3TXA4_VIGRR</name>
<evidence type="ECO:0000313" key="1">
    <source>
        <dbReference type="Proteomes" id="UP000087766"/>
    </source>
</evidence>
<proteinExistence type="predicted"/>
<protein>
    <submittedName>
        <fullName evidence="2 3">Uncharacterized protein LOC106759624 isoform X1</fullName>
    </submittedName>
</protein>
<dbReference type="Proteomes" id="UP000087766">
    <property type="component" value="Chromosome 4"/>
</dbReference>
<organism evidence="1 2">
    <name type="scientific">Vigna radiata var. radiata</name>
    <name type="common">Mung bean</name>
    <name type="synonym">Phaseolus aureus</name>
    <dbReference type="NCBI Taxonomy" id="3916"/>
    <lineage>
        <taxon>Eukaryota</taxon>
        <taxon>Viridiplantae</taxon>
        <taxon>Streptophyta</taxon>
        <taxon>Embryophyta</taxon>
        <taxon>Tracheophyta</taxon>
        <taxon>Spermatophyta</taxon>
        <taxon>Magnoliopsida</taxon>
        <taxon>eudicotyledons</taxon>
        <taxon>Gunneridae</taxon>
        <taxon>Pentapetalae</taxon>
        <taxon>rosids</taxon>
        <taxon>fabids</taxon>
        <taxon>Fabales</taxon>
        <taxon>Fabaceae</taxon>
        <taxon>Papilionoideae</taxon>
        <taxon>50 kb inversion clade</taxon>
        <taxon>NPAAA clade</taxon>
        <taxon>indigoferoid/millettioid clade</taxon>
        <taxon>Phaseoleae</taxon>
        <taxon>Vigna</taxon>
    </lineage>
</organism>
<sequence>MKLSQLQALLDEKEAQLRQFRSMDESTGSQHEETAHIRRRHFWGTPVQSLDAASLHLETILPVFLWMELSGEIWKTYDDVFFIIIQISNEEVKHGLSVKLHQKLLNSLF</sequence>
<reference evidence="2 3" key="2">
    <citation type="submission" date="2025-04" db="UniProtKB">
        <authorList>
            <consortium name="RefSeq"/>
        </authorList>
    </citation>
    <scope>IDENTIFICATION</scope>
    <source>
        <tissue evidence="2 3">Leaf</tissue>
    </source>
</reference>
<dbReference type="KEGG" id="vra:106759624"/>
<reference evidence="1" key="1">
    <citation type="journal article" date="2014" name="Nat. Commun.">
        <title>Genome sequence of mungbean and insights into evolution within Vigna species.</title>
        <authorList>
            <person name="Kang Y.J."/>
            <person name="Kim S.K."/>
            <person name="Kim M.Y."/>
            <person name="Lestari P."/>
            <person name="Kim K.H."/>
            <person name="Ha B.K."/>
            <person name="Jun T.H."/>
            <person name="Hwang W.J."/>
            <person name="Lee T."/>
            <person name="Lee J."/>
            <person name="Shim S."/>
            <person name="Yoon M.Y."/>
            <person name="Jang Y.E."/>
            <person name="Han K.S."/>
            <person name="Taeprayoon P."/>
            <person name="Yoon N."/>
            <person name="Somta P."/>
            <person name="Tanya P."/>
            <person name="Kim K.S."/>
            <person name="Gwag J.G."/>
            <person name="Moon J.K."/>
            <person name="Lee Y.H."/>
            <person name="Park B.S."/>
            <person name="Bombarely A."/>
            <person name="Doyle J.J."/>
            <person name="Jackson S.A."/>
            <person name="Schafleitner R."/>
            <person name="Srinives P."/>
            <person name="Varshney R.K."/>
            <person name="Lee S.H."/>
        </authorList>
    </citation>
    <scope>NUCLEOTIDE SEQUENCE [LARGE SCALE GENOMIC DNA]</scope>
    <source>
        <strain evidence="1">cv. VC1973A</strain>
    </source>
</reference>
<accession>A0A1S3TXA4</accession>
<evidence type="ECO:0000313" key="2">
    <source>
        <dbReference type="RefSeq" id="XP_014498378.2"/>
    </source>
</evidence>
<dbReference type="AlphaFoldDB" id="A0A1S3TXA4"/>
<evidence type="ECO:0000313" key="3">
    <source>
        <dbReference type="RefSeq" id="XP_022635320.1"/>
    </source>
</evidence>
<gene>
    <name evidence="2 3" type="primary">LOC106759624</name>
</gene>
<dbReference type="RefSeq" id="XP_014498378.2">
    <property type="nucleotide sequence ID" value="XM_014642892.2"/>
</dbReference>
<dbReference type="RefSeq" id="XP_022635320.1">
    <property type="nucleotide sequence ID" value="XM_022779599.1"/>
</dbReference>
<dbReference type="GeneID" id="106759624"/>